<reference evidence="2" key="1">
    <citation type="submission" date="2022-11" db="UniProtKB">
        <authorList>
            <consortium name="WormBaseParasite"/>
        </authorList>
    </citation>
    <scope>IDENTIFICATION</scope>
</reference>
<dbReference type="AlphaFoldDB" id="A0A914Y0P4"/>
<evidence type="ECO:0000313" key="2">
    <source>
        <dbReference type="WBParaSite" id="PSU_v2.g13026.t1"/>
    </source>
</evidence>
<dbReference type="Proteomes" id="UP000887577">
    <property type="component" value="Unplaced"/>
</dbReference>
<accession>A0A914Y0P4</accession>
<evidence type="ECO:0000313" key="1">
    <source>
        <dbReference type="Proteomes" id="UP000887577"/>
    </source>
</evidence>
<sequence length="96" mass="11205">MLDLYEYDEIKIVLSNSQRITLTCYIKKHEEDAIEVHIINPYNVKINGKKGDFKYETTDQKDINLPLIFIFDPSTVSEISEEYKAAYVSSRLDMHA</sequence>
<protein>
    <submittedName>
        <fullName evidence="2">Uncharacterized protein</fullName>
    </submittedName>
</protein>
<dbReference type="WBParaSite" id="PSU_v2.g13026.t1">
    <property type="protein sequence ID" value="PSU_v2.g13026.t1"/>
    <property type="gene ID" value="PSU_v2.g13026"/>
</dbReference>
<keyword evidence="1" id="KW-1185">Reference proteome</keyword>
<organism evidence="1 2">
    <name type="scientific">Panagrolaimus superbus</name>
    <dbReference type="NCBI Taxonomy" id="310955"/>
    <lineage>
        <taxon>Eukaryota</taxon>
        <taxon>Metazoa</taxon>
        <taxon>Ecdysozoa</taxon>
        <taxon>Nematoda</taxon>
        <taxon>Chromadorea</taxon>
        <taxon>Rhabditida</taxon>
        <taxon>Tylenchina</taxon>
        <taxon>Panagrolaimomorpha</taxon>
        <taxon>Panagrolaimoidea</taxon>
        <taxon>Panagrolaimidae</taxon>
        <taxon>Panagrolaimus</taxon>
    </lineage>
</organism>
<name>A0A914Y0P4_9BILA</name>
<proteinExistence type="predicted"/>